<feature type="region of interest" description="Disordered" evidence="1">
    <location>
        <begin position="1"/>
        <end position="22"/>
    </location>
</feature>
<dbReference type="GO" id="GO:0003729">
    <property type="term" value="F:mRNA binding"/>
    <property type="evidence" value="ECO:0007669"/>
    <property type="project" value="InterPro"/>
</dbReference>
<sequence length="312" mass="35570">MAKKNSVRHMSNRKYHSTQQVKGYYRNLPINTTLDRRQRKTSSSSSSVSSLSSLSWTENLGSNRSNNQVSLTLSPPSSSIELSLNGRCSSSSSLKSSDITTWNDHMHIDEVKAPVKICRVEFDTPRFSVSKENQLPFLDLNSNRDNWREFKDLKGVCEGNLRARIPLIKILLPINRDLSVGRLYSLNESIQCSVCGVRFPSSEQKTDFALHLDFHYLSKSHLSKKCRSGSWYPSISSLLESDRDFKTDENPNKIFQKKEVDNALPAWKCEIKNCELCLEPFEQEYRHGDLEGWYIINAMHTLSGGMVHPGCQ</sequence>
<reference evidence="2" key="1">
    <citation type="submission" date="2021-02" db="EMBL/GenBank/DDBJ databases">
        <authorList>
            <person name="Bekaert M."/>
        </authorList>
    </citation>
    <scope>NUCLEOTIDE SEQUENCE</scope>
    <source>
        <strain evidence="2">IoA-00</strain>
    </source>
</reference>
<evidence type="ECO:0000256" key="1">
    <source>
        <dbReference type="SAM" id="MobiDB-lite"/>
    </source>
</evidence>
<dbReference type="InterPro" id="IPR045154">
    <property type="entry name" value="PCF11-like"/>
</dbReference>
<name>A0A7R8H9Q4_LEPSM</name>
<dbReference type="Proteomes" id="UP000675881">
    <property type="component" value="Chromosome 5"/>
</dbReference>
<protein>
    <submittedName>
        <fullName evidence="2">PCF11</fullName>
    </submittedName>
</protein>
<evidence type="ECO:0000313" key="2">
    <source>
        <dbReference type="EMBL" id="CAF2958176.1"/>
    </source>
</evidence>
<dbReference type="PANTHER" id="PTHR15921">
    <property type="entry name" value="PRE-MRNA CLEAVAGE COMPLEX II"/>
    <property type="match status" value="1"/>
</dbReference>
<dbReference type="PANTHER" id="PTHR15921:SF3">
    <property type="entry name" value="PRE-MRNA CLEAVAGE COMPLEX 2 PROTEIN PCF11"/>
    <property type="match status" value="1"/>
</dbReference>
<feature type="compositionally biased region" description="Basic residues" evidence="1">
    <location>
        <begin position="1"/>
        <end position="16"/>
    </location>
</feature>
<dbReference type="GO" id="GO:0000993">
    <property type="term" value="F:RNA polymerase II complex binding"/>
    <property type="evidence" value="ECO:0007669"/>
    <property type="project" value="InterPro"/>
</dbReference>
<dbReference type="GO" id="GO:0006369">
    <property type="term" value="P:termination of RNA polymerase II transcription"/>
    <property type="evidence" value="ECO:0007669"/>
    <property type="project" value="InterPro"/>
</dbReference>
<keyword evidence="3" id="KW-1185">Reference proteome</keyword>
<dbReference type="GO" id="GO:0005849">
    <property type="term" value="C:mRNA cleavage factor complex"/>
    <property type="evidence" value="ECO:0007669"/>
    <property type="project" value="TreeGrafter"/>
</dbReference>
<organism evidence="2 3">
    <name type="scientific">Lepeophtheirus salmonis</name>
    <name type="common">Salmon louse</name>
    <name type="synonym">Caligus salmonis</name>
    <dbReference type="NCBI Taxonomy" id="72036"/>
    <lineage>
        <taxon>Eukaryota</taxon>
        <taxon>Metazoa</taxon>
        <taxon>Ecdysozoa</taxon>
        <taxon>Arthropoda</taxon>
        <taxon>Crustacea</taxon>
        <taxon>Multicrustacea</taxon>
        <taxon>Hexanauplia</taxon>
        <taxon>Copepoda</taxon>
        <taxon>Siphonostomatoida</taxon>
        <taxon>Caligidae</taxon>
        <taxon>Lepeophtheirus</taxon>
    </lineage>
</organism>
<dbReference type="GO" id="GO:0005737">
    <property type="term" value="C:cytoplasm"/>
    <property type="evidence" value="ECO:0007669"/>
    <property type="project" value="TreeGrafter"/>
</dbReference>
<accession>A0A7R8H9Q4</accession>
<gene>
    <name evidence="2" type="ORF">LSAA_10145</name>
</gene>
<proteinExistence type="predicted"/>
<evidence type="ECO:0000313" key="3">
    <source>
        <dbReference type="Proteomes" id="UP000675881"/>
    </source>
</evidence>
<dbReference type="EMBL" id="HG994584">
    <property type="protein sequence ID" value="CAF2958176.1"/>
    <property type="molecule type" value="Genomic_DNA"/>
</dbReference>
<dbReference type="AlphaFoldDB" id="A0A7R8H9Q4"/>
<dbReference type="GO" id="GO:0031124">
    <property type="term" value="P:mRNA 3'-end processing"/>
    <property type="evidence" value="ECO:0007669"/>
    <property type="project" value="InterPro"/>
</dbReference>